<organism evidence="2 3">
    <name type="scientific">Arthrobacter terricola</name>
    <dbReference type="NCBI Taxonomy" id="2547396"/>
    <lineage>
        <taxon>Bacteria</taxon>
        <taxon>Bacillati</taxon>
        <taxon>Actinomycetota</taxon>
        <taxon>Actinomycetes</taxon>
        <taxon>Micrococcales</taxon>
        <taxon>Micrococcaceae</taxon>
        <taxon>Arthrobacter</taxon>
    </lineage>
</organism>
<name>A0A4R5KJE0_9MICC</name>
<accession>A0A4R5KJE0</accession>
<gene>
    <name evidence="2" type="ORF">E1809_11340</name>
</gene>
<reference evidence="2 3" key="1">
    <citation type="submission" date="2019-03" db="EMBL/GenBank/DDBJ databases">
        <title>Whole genome sequence of Arthrobacter sp JH1-1.</title>
        <authorList>
            <person name="Trinh H.N."/>
        </authorList>
    </citation>
    <scope>NUCLEOTIDE SEQUENCE [LARGE SCALE GENOMIC DNA]</scope>
    <source>
        <strain evidence="2 3">JH1-1</strain>
    </source>
</reference>
<dbReference type="EMBL" id="SMRU01000012">
    <property type="protein sequence ID" value="TDF95613.1"/>
    <property type="molecule type" value="Genomic_DNA"/>
</dbReference>
<keyword evidence="3" id="KW-1185">Reference proteome</keyword>
<comment type="caution">
    <text evidence="2">The sequence shown here is derived from an EMBL/GenBank/DDBJ whole genome shotgun (WGS) entry which is preliminary data.</text>
</comment>
<dbReference type="InterPro" id="IPR055245">
    <property type="entry name" value="HTH_proteobacteria"/>
</dbReference>
<feature type="domain" description="Winged helix-turn-helix" evidence="1">
    <location>
        <begin position="8"/>
        <end position="50"/>
    </location>
</feature>
<evidence type="ECO:0000259" key="1">
    <source>
        <dbReference type="Pfam" id="PF14090"/>
    </source>
</evidence>
<dbReference type="Proteomes" id="UP000295511">
    <property type="component" value="Unassembled WGS sequence"/>
</dbReference>
<evidence type="ECO:0000313" key="3">
    <source>
        <dbReference type="Proteomes" id="UP000295511"/>
    </source>
</evidence>
<proteinExistence type="predicted"/>
<sequence length="74" mass="8561">MMAGDKLTQTARILRLLKTKGKVSNFELRKIAWRYPARVLDLKHEGHKIRSVHDTGAKWFYIYDGDEDDGKEAA</sequence>
<dbReference type="Pfam" id="PF14090">
    <property type="entry name" value="HTH_39"/>
    <property type="match status" value="1"/>
</dbReference>
<dbReference type="AlphaFoldDB" id="A0A4R5KJE0"/>
<protein>
    <recommendedName>
        <fullName evidence="1">Winged helix-turn-helix domain-containing protein</fullName>
    </recommendedName>
</protein>
<evidence type="ECO:0000313" key="2">
    <source>
        <dbReference type="EMBL" id="TDF95613.1"/>
    </source>
</evidence>